<dbReference type="PROSITE" id="PS50158">
    <property type="entry name" value="ZF_CCHC"/>
    <property type="match status" value="1"/>
</dbReference>
<dbReference type="InterPro" id="IPR001584">
    <property type="entry name" value="Integrase_cat-core"/>
</dbReference>
<dbReference type="Pfam" id="PF03732">
    <property type="entry name" value="Retrotrans_gag"/>
    <property type="match status" value="1"/>
</dbReference>
<keyword evidence="15" id="KW-0233">DNA recombination</keyword>
<dbReference type="InterPro" id="IPR036875">
    <property type="entry name" value="Znf_CCHC_sf"/>
</dbReference>
<evidence type="ECO:0000256" key="2">
    <source>
        <dbReference type="ARBA" id="ARBA00022670"/>
    </source>
</evidence>
<dbReference type="SUPFAM" id="SSF53098">
    <property type="entry name" value="Ribonuclease H-like"/>
    <property type="match status" value="1"/>
</dbReference>
<evidence type="ECO:0000256" key="17">
    <source>
        <dbReference type="SAM" id="MobiDB-lite"/>
    </source>
</evidence>
<keyword evidence="16" id="KW-0863">Zinc-finger</keyword>
<dbReference type="SUPFAM" id="SSF57756">
    <property type="entry name" value="Retrovirus zinc finger-like domains"/>
    <property type="match status" value="1"/>
</dbReference>
<dbReference type="CDD" id="cd01647">
    <property type="entry name" value="RT_LTR"/>
    <property type="match status" value="1"/>
</dbReference>
<evidence type="ECO:0000256" key="9">
    <source>
        <dbReference type="ARBA" id="ARBA00022801"/>
    </source>
</evidence>
<dbReference type="Pfam" id="PF00078">
    <property type="entry name" value="RVT_1"/>
    <property type="match status" value="1"/>
</dbReference>
<dbReference type="GO" id="GO:0003887">
    <property type="term" value="F:DNA-directed DNA polymerase activity"/>
    <property type="evidence" value="ECO:0007669"/>
    <property type="project" value="UniProtKB-KW"/>
</dbReference>
<keyword evidence="14" id="KW-0238">DNA-binding</keyword>
<protein>
    <recommendedName>
        <fullName evidence="1">RNA-directed DNA polymerase</fullName>
        <ecNumber evidence="1">2.7.7.49</ecNumber>
    </recommendedName>
</protein>
<dbReference type="Pfam" id="PF24626">
    <property type="entry name" value="SH3_Tf2-1"/>
    <property type="match status" value="1"/>
</dbReference>
<evidence type="ECO:0000256" key="7">
    <source>
        <dbReference type="ARBA" id="ARBA00022750"/>
    </source>
</evidence>
<keyword evidence="2" id="KW-0645">Protease</keyword>
<evidence type="ECO:0000256" key="10">
    <source>
        <dbReference type="ARBA" id="ARBA00022842"/>
    </source>
</evidence>
<evidence type="ECO:0000256" key="8">
    <source>
        <dbReference type="ARBA" id="ARBA00022759"/>
    </source>
</evidence>
<dbReference type="Pfam" id="PF17917">
    <property type="entry name" value="RT_RNaseH"/>
    <property type="match status" value="1"/>
</dbReference>
<dbReference type="Gene3D" id="3.10.10.10">
    <property type="entry name" value="HIV Type 1 Reverse Transcriptase, subunit A, domain 1"/>
    <property type="match status" value="1"/>
</dbReference>
<sequence length="1446" mass="166637">MRTMSGRPNRGRPQNETPDVAQMVAQQLMQAIPNIVTQVTAGLNANQGSSGGNRGNNERECNYKSFMACKPKEFHGKEGAVGLLKWIDSMESVLHISKCLERNKVEYASCLFQDRALTWWNTLVQTRGRTAAYQLTWEDLKKLLIEEYCPKDELQKLEYEFWNHSMVGTQIEKYTVRFHELAKLVPHMVTPEEKRIDRYIWGLAPEIRGMVTSANPTTIQSAVSLANRLTNDVIRMGASAKESSSCKRKPANQGEKKYGGKSGRKQKVSRNFMVRAQEHEPVKTQGQEVQERKQYSGPLPKCNKCNFHHKGACPVCQNCKQTGHYSKYCKVNKEGKRTCYECGSTDHLRRACPKLNNGPGNNGQVQARQNFQGNQVGQPRGVAFVIGAEEARQNPEVITGTFLLNNHFASVIFDAGADRSFVSLAFRPLIGLKSVKMRNAYAIELADGHEIRASDIIPGCTLNLADKLFSIDLIPIELGSFDVIVGMDWLSKNRADIGCYERVIRVPLPNGETLIIHGEKPGRSLNIVSSVKVHKYLKKNCIAFMAHVLEREPEAKQLKEIPVVQNYPEVFPEELPGLPPYRQVEFRIDLIPGAAPVAKAPYRLAPSEMQELSGQLQELLDKGFIRPSSSPWGAPVLFVKKKDGSFRMCIDYRELNKLTIKNRYPLPRIDDLFDQLQGASYFSKIDLRSGYHQLRIHEEDIHKTAFRTRYGHYEFLVMPFGLTNAPAVFMDLMNRVCRPYLDRFVIVFIDDILVYSRTKEDHNRHLKLVLELLKEQKLYAKFTKCEFWIREVHFLGHVIGERGIHVDSAKIEAIKKWEAPTTPTEIRQFLGLAGYYRRFIENFSRIAQPLTSLTQKDRKFLWEEKHEEAFQILKNKLCNAPILALPEGSENFVVYCDASHQGLGCVLMQKDKVIAYASRQLKPHEKNYTTHDLELGAIVFALKIWRHYLYGTKCTIYTDHKSLQHILDQKMLNMRQRRWVELFSDYDCEIRYHPGKANVVADALSRKERVKPSRVRALGMVIQTSLKSQIINAQEKALCKENLPGETLHGLEERFETKPDGVRYFKDRVWIPRVNNLRDMVLEESHRSKYSIHPEADKMYKDLKEYYWWPGMKKDIALYVGKCLTCSIVKAEHQKPSGLLQQPEIPQWKWEQISMDFVTKLPRTARGHDSIWRALGTKIDLSTAYHPQTDGQTERTIQTLEDMLRACVIEFKGNWDTHLPLIEFSYNNSYHTSIQCAPYEALYGRKCRSPLCWTEIGDRQLTRVELIQETSDKIAIIKDKLKAARDRQKSYADNRRKPLEFQVGDKVLLKVSPWKGLVRFGKKGKLSPRYVGPFEILERIGPVAYKLQLPQELSAIHDTFHVSNLKKCLVDETLIVPLEEIKINDKLSFVEEPIEILDREVKQLKRSKIPIVKVRWNSKRGPEYTWEREDYIKEKYPQLFPCDDKR</sequence>
<dbReference type="EMBL" id="NBSK02000003">
    <property type="protein sequence ID" value="KAJ0218750.1"/>
    <property type="molecule type" value="Genomic_DNA"/>
</dbReference>
<dbReference type="Proteomes" id="UP000235145">
    <property type="component" value="Unassembled WGS sequence"/>
</dbReference>
<keyword evidence="13" id="KW-0239">DNA-directed DNA polymerase</keyword>
<dbReference type="GO" id="GO:0015074">
    <property type="term" value="P:DNA integration"/>
    <property type="evidence" value="ECO:0007669"/>
    <property type="project" value="UniProtKB-KW"/>
</dbReference>
<evidence type="ECO:0000256" key="5">
    <source>
        <dbReference type="ARBA" id="ARBA00022722"/>
    </source>
</evidence>
<dbReference type="InterPro" id="IPR041588">
    <property type="entry name" value="Integrase_H2C2"/>
</dbReference>
<keyword evidence="16" id="KW-0862">Zinc</keyword>
<evidence type="ECO:0000259" key="18">
    <source>
        <dbReference type="PROSITE" id="PS50158"/>
    </source>
</evidence>
<keyword evidence="8" id="KW-0255">Endonuclease</keyword>
<dbReference type="GO" id="GO:0006310">
    <property type="term" value="P:DNA recombination"/>
    <property type="evidence" value="ECO:0007669"/>
    <property type="project" value="UniProtKB-KW"/>
</dbReference>
<dbReference type="InterPro" id="IPR001878">
    <property type="entry name" value="Znf_CCHC"/>
</dbReference>
<dbReference type="InterPro" id="IPR050951">
    <property type="entry name" value="Retrovirus_Pol_polyprotein"/>
</dbReference>
<evidence type="ECO:0000256" key="4">
    <source>
        <dbReference type="ARBA" id="ARBA00022695"/>
    </source>
</evidence>
<keyword evidence="11" id="KW-0229">DNA integration</keyword>
<feature type="domain" description="Integrase catalytic" evidence="20">
    <location>
        <begin position="1151"/>
        <end position="1246"/>
    </location>
</feature>
<keyword evidence="9" id="KW-0378">Hydrolase</keyword>
<dbReference type="GO" id="GO:0004519">
    <property type="term" value="F:endonuclease activity"/>
    <property type="evidence" value="ECO:0007669"/>
    <property type="project" value="UniProtKB-KW"/>
</dbReference>
<feature type="domain" description="CCHC-type" evidence="18">
    <location>
        <begin position="339"/>
        <end position="354"/>
    </location>
</feature>
<dbReference type="Gene3D" id="1.10.340.70">
    <property type="match status" value="1"/>
</dbReference>
<feature type="region of interest" description="Disordered" evidence="17">
    <location>
        <begin position="240"/>
        <end position="267"/>
    </location>
</feature>
<dbReference type="FunFam" id="3.10.10.10:FF:000007">
    <property type="entry name" value="Retrovirus-related Pol polyprotein from transposon 17.6-like Protein"/>
    <property type="match status" value="1"/>
</dbReference>
<dbReference type="InterPro" id="IPR041373">
    <property type="entry name" value="RT_RNaseH"/>
</dbReference>
<evidence type="ECO:0000256" key="6">
    <source>
        <dbReference type="ARBA" id="ARBA00022723"/>
    </source>
</evidence>
<dbReference type="GO" id="GO:0003964">
    <property type="term" value="F:RNA-directed DNA polymerase activity"/>
    <property type="evidence" value="ECO:0007669"/>
    <property type="project" value="UniProtKB-KW"/>
</dbReference>
<dbReference type="GO" id="GO:0008270">
    <property type="term" value="F:zinc ion binding"/>
    <property type="evidence" value="ECO:0007669"/>
    <property type="project" value="UniProtKB-KW"/>
</dbReference>
<dbReference type="SUPFAM" id="SSF56672">
    <property type="entry name" value="DNA/RNA polymerases"/>
    <property type="match status" value="1"/>
</dbReference>
<keyword evidence="3" id="KW-0808">Transferase</keyword>
<dbReference type="GO" id="GO:0006508">
    <property type="term" value="P:proteolysis"/>
    <property type="evidence" value="ECO:0007669"/>
    <property type="project" value="UniProtKB-KW"/>
</dbReference>
<keyword evidence="12" id="KW-0695">RNA-directed DNA polymerase</keyword>
<proteinExistence type="predicted"/>
<evidence type="ECO:0000259" key="19">
    <source>
        <dbReference type="PROSITE" id="PS50878"/>
    </source>
</evidence>
<dbReference type="Gene3D" id="3.30.70.270">
    <property type="match status" value="2"/>
</dbReference>
<reference evidence="21 22" key="1">
    <citation type="journal article" date="2017" name="Nat. Commun.">
        <title>Genome assembly with in vitro proximity ligation data and whole-genome triplication in lettuce.</title>
        <authorList>
            <person name="Reyes-Chin-Wo S."/>
            <person name="Wang Z."/>
            <person name="Yang X."/>
            <person name="Kozik A."/>
            <person name="Arikit S."/>
            <person name="Song C."/>
            <person name="Xia L."/>
            <person name="Froenicke L."/>
            <person name="Lavelle D.O."/>
            <person name="Truco M.J."/>
            <person name="Xia R."/>
            <person name="Zhu S."/>
            <person name="Xu C."/>
            <person name="Xu H."/>
            <person name="Xu X."/>
            <person name="Cox K."/>
            <person name="Korf I."/>
            <person name="Meyers B.C."/>
            <person name="Michelmore R.W."/>
        </authorList>
    </citation>
    <scope>NUCLEOTIDE SEQUENCE [LARGE SCALE GENOMIC DNA]</scope>
    <source>
        <strain evidence="22">cv. Salinas</strain>
        <tissue evidence="21">Seedlings</tissue>
    </source>
</reference>
<evidence type="ECO:0000259" key="20">
    <source>
        <dbReference type="PROSITE" id="PS50994"/>
    </source>
</evidence>
<gene>
    <name evidence="21" type="ORF">LSAT_V11C300137370</name>
</gene>
<dbReference type="SMART" id="SM00343">
    <property type="entry name" value="ZnF_C2HC"/>
    <property type="match status" value="2"/>
</dbReference>
<dbReference type="InterPro" id="IPR012337">
    <property type="entry name" value="RNaseH-like_sf"/>
</dbReference>
<name>A0A9R1W5G5_LACSA</name>
<dbReference type="PANTHER" id="PTHR37984:SF5">
    <property type="entry name" value="PROTEIN NYNRIN-LIKE"/>
    <property type="match status" value="1"/>
</dbReference>
<dbReference type="Gene3D" id="2.40.70.10">
    <property type="entry name" value="Acid Proteases"/>
    <property type="match status" value="1"/>
</dbReference>
<evidence type="ECO:0000256" key="14">
    <source>
        <dbReference type="ARBA" id="ARBA00023125"/>
    </source>
</evidence>
<evidence type="ECO:0000256" key="12">
    <source>
        <dbReference type="ARBA" id="ARBA00022918"/>
    </source>
</evidence>
<dbReference type="Pfam" id="PF00098">
    <property type="entry name" value="zf-CCHC"/>
    <property type="match status" value="1"/>
</dbReference>
<dbReference type="EC" id="2.7.7.49" evidence="1"/>
<evidence type="ECO:0000256" key="15">
    <source>
        <dbReference type="ARBA" id="ARBA00023172"/>
    </source>
</evidence>
<evidence type="ECO:0000256" key="1">
    <source>
        <dbReference type="ARBA" id="ARBA00012493"/>
    </source>
</evidence>
<keyword evidence="4" id="KW-0548">Nucleotidyltransferase</keyword>
<evidence type="ECO:0000256" key="11">
    <source>
        <dbReference type="ARBA" id="ARBA00022908"/>
    </source>
</evidence>
<evidence type="ECO:0000256" key="13">
    <source>
        <dbReference type="ARBA" id="ARBA00022932"/>
    </source>
</evidence>
<dbReference type="Pfam" id="PF17921">
    <property type="entry name" value="Integrase_H2C2"/>
    <property type="match status" value="1"/>
</dbReference>
<evidence type="ECO:0000313" key="22">
    <source>
        <dbReference type="Proteomes" id="UP000235145"/>
    </source>
</evidence>
<keyword evidence="22" id="KW-1185">Reference proteome</keyword>
<dbReference type="InterPro" id="IPR021109">
    <property type="entry name" value="Peptidase_aspartic_dom_sf"/>
</dbReference>
<evidence type="ECO:0000313" key="21">
    <source>
        <dbReference type="EMBL" id="KAJ0218750.1"/>
    </source>
</evidence>
<dbReference type="FunFam" id="3.30.70.270:FF:000026">
    <property type="entry name" value="Transposon Ty3-G Gag-Pol polyprotein"/>
    <property type="match status" value="1"/>
</dbReference>
<dbReference type="Gene3D" id="4.10.60.10">
    <property type="entry name" value="Zinc finger, CCHC-type"/>
    <property type="match status" value="1"/>
</dbReference>
<dbReference type="PROSITE" id="PS50878">
    <property type="entry name" value="RT_POL"/>
    <property type="match status" value="1"/>
</dbReference>
<organism evidence="21 22">
    <name type="scientific">Lactuca sativa</name>
    <name type="common">Garden lettuce</name>
    <dbReference type="NCBI Taxonomy" id="4236"/>
    <lineage>
        <taxon>Eukaryota</taxon>
        <taxon>Viridiplantae</taxon>
        <taxon>Streptophyta</taxon>
        <taxon>Embryophyta</taxon>
        <taxon>Tracheophyta</taxon>
        <taxon>Spermatophyta</taxon>
        <taxon>Magnoliopsida</taxon>
        <taxon>eudicotyledons</taxon>
        <taxon>Gunneridae</taxon>
        <taxon>Pentapetalae</taxon>
        <taxon>asterids</taxon>
        <taxon>campanulids</taxon>
        <taxon>Asterales</taxon>
        <taxon>Asteraceae</taxon>
        <taxon>Cichorioideae</taxon>
        <taxon>Cichorieae</taxon>
        <taxon>Lactucinae</taxon>
        <taxon>Lactuca</taxon>
    </lineage>
</organism>
<dbReference type="CDD" id="cd00303">
    <property type="entry name" value="retropepsin_like"/>
    <property type="match status" value="1"/>
</dbReference>
<keyword evidence="5" id="KW-0540">Nuclease</keyword>
<dbReference type="GO" id="GO:0003677">
    <property type="term" value="F:DNA binding"/>
    <property type="evidence" value="ECO:0007669"/>
    <property type="project" value="UniProtKB-KW"/>
</dbReference>
<dbReference type="SUPFAM" id="SSF50630">
    <property type="entry name" value="Acid proteases"/>
    <property type="match status" value="1"/>
</dbReference>
<dbReference type="InterPro" id="IPR043128">
    <property type="entry name" value="Rev_trsase/Diguanyl_cyclase"/>
</dbReference>
<dbReference type="InterPro" id="IPR036397">
    <property type="entry name" value="RNaseH_sf"/>
</dbReference>
<dbReference type="Gene3D" id="3.30.420.10">
    <property type="entry name" value="Ribonuclease H-like superfamily/Ribonuclease H"/>
    <property type="match status" value="2"/>
</dbReference>
<dbReference type="CDD" id="cd09274">
    <property type="entry name" value="RNase_HI_RT_Ty3"/>
    <property type="match status" value="1"/>
</dbReference>
<dbReference type="Pfam" id="PF08284">
    <property type="entry name" value="RVP_2"/>
    <property type="match status" value="1"/>
</dbReference>
<feature type="domain" description="Reverse transcriptase" evidence="19">
    <location>
        <begin position="620"/>
        <end position="799"/>
    </location>
</feature>
<evidence type="ECO:0000256" key="3">
    <source>
        <dbReference type="ARBA" id="ARBA00022679"/>
    </source>
</evidence>
<dbReference type="PANTHER" id="PTHR37984">
    <property type="entry name" value="PROTEIN CBG26694"/>
    <property type="match status" value="1"/>
</dbReference>
<dbReference type="PROSITE" id="PS50994">
    <property type="entry name" value="INTEGRASE"/>
    <property type="match status" value="1"/>
</dbReference>
<dbReference type="InterPro" id="IPR043502">
    <property type="entry name" value="DNA/RNA_pol_sf"/>
</dbReference>
<keyword evidence="10" id="KW-0460">Magnesium</keyword>
<dbReference type="InterPro" id="IPR005162">
    <property type="entry name" value="Retrotrans_gag_dom"/>
</dbReference>
<dbReference type="InterPro" id="IPR056924">
    <property type="entry name" value="SH3_Tf2-1"/>
</dbReference>
<accession>A0A9R1W5G5</accession>
<dbReference type="InterPro" id="IPR000477">
    <property type="entry name" value="RT_dom"/>
</dbReference>
<keyword evidence="7" id="KW-0064">Aspartyl protease</keyword>
<evidence type="ECO:0000256" key="16">
    <source>
        <dbReference type="PROSITE-ProRule" id="PRU00047"/>
    </source>
</evidence>
<dbReference type="GO" id="GO:0004190">
    <property type="term" value="F:aspartic-type endopeptidase activity"/>
    <property type="evidence" value="ECO:0007669"/>
    <property type="project" value="UniProtKB-KW"/>
</dbReference>
<comment type="caution">
    <text evidence="21">The sequence shown here is derived from an EMBL/GenBank/DDBJ whole genome shotgun (WGS) entry which is preliminary data.</text>
</comment>
<keyword evidence="6" id="KW-0479">Metal-binding</keyword>